<keyword evidence="2" id="KW-1185">Reference proteome</keyword>
<dbReference type="Proteomes" id="UP001054945">
    <property type="component" value="Unassembled WGS sequence"/>
</dbReference>
<dbReference type="AlphaFoldDB" id="A0AAV4PS00"/>
<sequence>MPSGHVVMWPLSKQSNIGLLFSFRAQEYSRSVLPLLCRQAQLHHQPKVCAKNDRRATNQTLFDIQEFYEITLLDDTKSIQQKTAETLQIASKWENSPPLAGLTPNNEKYRYKDEVDAETGGYKDIPELDGFPRNIVERGGPGEVHFFRIAYST</sequence>
<protein>
    <submittedName>
        <fullName evidence="1">Uncharacterized protein</fullName>
    </submittedName>
</protein>
<evidence type="ECO:0000313" key="1">
    <source>
        <dbReference type="EMBL" id="GIX99053.1"/>
    </source>
</evidence>
<comment type="caution">
    <text evidence="1">The sequence shown here is derived from an EMBL/GenBank/DDBJ whole genome shotgun (WGS) entry which is preliminary data.</text>
</comment>
<accession>A0AAV4PS00</accession>
<dbReference type="EMBL" id="BPLR01005001">
    <property type="protein sequence ID" value="GIX99053.1"/>
    <property type="molecule type" value="Genomic_DNA"/>
</dbReference>
<reference evidence="1 2" key="1">
    <citation type="submission" date="2021-06" db="EMBL/GenBank/DDBJ databases">
        <title>Caerostris extrusa draft genome.</title>
        <authorList>
            <person name="Kono N."/>
            <person name="Arakawa K."/>
        </authorList>
    </citation>
    <scope>NUCLEOTIDE SEQUENCE [LARGE SCALE GENOMIC DNA]</scope>
</reference>
<gene>
    <name evidence="1" type="primary">AVEN_106424_1</name>
    <name evidence="1" type="ORF">CEXT_378281</name>
</gene>
<proteinExistence type="predicted"/>
<name>A0AAV4PS00_CAEEX</name>
<evidence type="ECO:0000313" key="2">
    <source>
        <dbReference type="Proteomes" id="UP001054945"/>
    </source>
</evidence>
<organism evidence="1 2">
    <name type="scientific">Caerostris extrusa</name>
    <name type="common">Bark spider</name>
    <name type="synonym">Caerostris bankana</name>
    <dbReference type="NCBI Taxonomy" id="172846"/>
    <lineage>
        <taxon>Eukaryota</taxon>
        <taxon>Metazoa</taxon>
        <taxon>Ecdysozoa</taxon>
        <taxon>Arthropoda</taxon>
        <taxon>Chelicerata</taxon>
        <taxon>Arachnida</taxon>
        <taxon>Araneae</taxon>
        <taxon>Araneomorphae</taxon>
        <taxon>Entelegynae</taxon>
        <taxon>Araneoidea</taxon>
        <taxon>Araneidae</taxon>
        <taxon>Caerostris</taxon>
    </lineage>
</organism>